<accession>A0A1G2QLE8</accession>
<proteinExistence type="predicted"/>
<dbReference type="AlphaFoldDB" id="A0A1G2QLE8"/>
<dbReference type="STRING" id="1802440.A2569_00235"/>
<name>A0A1G2QLE8_9BACT</name>
<dbReference type="Proteomes" id="UP000177090">
    <property type="component" value="Unassembled WGS sequence"/>
</dbReference>
<protein>
    <submittedName>
        <fullName evidence="1">Uncharacterized protein</fullName>
    </submittedName>
</protein>
<evidence type="ECO:0000313" key="1">
    <source>
        <dbReference type="EMBL" id="OHA61237.1"/>
    </source>
</evidence>
<evidence type="ECO:0000313" key="2">
    <source>
        <dbReference type="Proteomes" id="UP000177090"/>
    </source>
</evidence>
<dbReference type="EMBL" id="MHTL01000003">
    <property type="protein sequence ID" value="OHA61237.1"/>
    <property type="molecule type" value="Genomic_DNA"/>
</dbReference>
<comment type="caution">
    <text evidence="1">The sequence shown here is derived from an EMBL/GenBank/DDBJ whole genome shotgun (WGS) entry which is preliminary data.</text>
</comment>
<reference evidence="1 2" key="1">
    <citation type="journal article" date="2016" name="Nat. Commun.">
        <title>Thousands of microbial genomes shed light on interconnected biogeochemical processes in an aquifer system.</title>
        <authorList>
            <person name="Anantharaman K."/>
            <person name="Brown C.T."/>
            <person name="Hug L.A."/>
            <person name="Sharon I."/>
            <person name="Castelle C.J."/>
            <person name="Probst A.J."/>
            <person name="Thomas B.C."/>
            <person name="Singh A."/>
            <person name="Wilkins M.J."/>
            <person name="Karaoz U."/>
            <person name="Brodie E.L."/>
            <person name="Williams K.H."/>
            <person name="Hubbard S.S."/>
            <person name="Banfield J.F."/>
        </authorList>
    </citation>
    <scope>NUCLEOTIDE SEQUENCE [LARGE SCALE GENOMIC DNA]</scope>
</reference>
<sequence>MVNDRNPKDGSYWVRCKASVEADEKNKNLSADNLAQKGIRGLTVLERLLLELAYYLASDAHLDVTTVTLCSGSRDSGGYVPNVYWYSRSRGVCVDWCGPGNRNDNLRARAAVSVSLPQAA</sequence>
<organism evidence="1 2">
    <name type="scientific">Candidatus Vogelbacteria bacterium RIFOXYD1_FULL_51_18</name>
    <dbReference type="NCBI Taxonomy" id="1802440"/>
    <lineage>
        <taxon>Bacteria</taxon>
        <taxon>Candidatus Vogeliibacteriota</taxon>
    </lineage>
</organism>
<gene>
    <name evidence="1" type="ORF">A2569_00235</name>
</gene>